<dbReference type="EMBL" id="HG934468">
    <property type="protein sequence ID" value="CDN31116.1"/>
    <property type="molecule type" value="Genomic_DNA"/>
</dbReference>
<dbReference type="OrthoDB" id="9775255at2"/>
<evidence type="ECO:0000256" key="6">
    <source>
        <dbReference type="ARBA" id="ARBA00023102"/>
    </source>
</evidence>
<feature type="domain" description="PHP" evidence="9">
    <location>
        <begin position="8"/>
        <end position="211"/>
    </location>
</feature>
<dbReference type="EC" id="3.1.3.15" evidence="3 8"/>
<dbReference type="GO" id="GO:0000105">
    <property type="term" value="P:L-histidine biosynthetic process"/>
    <property type="evidence" value="ECO:0007669"/>
    <property type="project" value="UniProtKB-UniRule"/>
</dbReference>
<sequence>MRQHLTNYHSHCNFCDGRAPMEDFVVSAIGSGFSSYGISSHSPLPDYIELYSVLRGDRVDDYIAQANELKEKYRDKIELYTGMEIDYIDDTHCPANEYFQSLDLDYRIGSVHFIKIGEREAMDVDTNFAHFSRMLQCYYGDDIRPLVCDYFDAKMRMVARGGFDFVAHPDKISLNALRRDPHITVQRWYQDKVQQYFRFIAEQGRMVEINTKAYLTEGLFFPNRQHFKLIGELGIPVVVNSDAHHPHLINAGREECFGELAAAGVGAVMELASGKWIEVAIY</sequence>
<dbReference type="HOGENOM" id="CLU_054611_2_1_10"/>
<evidence type="ECO:0000256" key="7">
    <source>
        <dbReference type="ARBA" id="ARBA00049158"/>
    </source>
</evidence>
<dbReference type="GO" id="GO:0005737">
    <property type="term" value="C:cytoplasm"/>
    <property type="evidence" value="ECO:0007669"/>
    <property type="project" value="TreeGrafter"/>
</dbReference>
<gene>
    <name evidence="10" type="ORF">BN938_1018</name>
</gene>
<evidence type="ECO:0000256" key="4">
    <source>
        <dbReference type="ARBA" id="ARBA00022605"/>
    </source>
</evidence>
<evidence type="ECO:0000256" key="1">
    <source>
        <dbReference type="ARBA" id="ARBA00004970"/>
    </source>
</evidence>
<evidence type="ECO:0000256" key="2">
    <source>
        <dbReference type="ARBA" id="ARBA00009152"/>
    </source>
</evidence>
<accession>A0A060R7A2</accession>
<dbReference type="AlphaFoldDB" id="A0A060R7A2"/>
<dbReference type="UniPathway" id="UPA00031">
    <property type="reaction ID" value="UER00013"/>
</dbReference>
<name>A0A060R7A2_9BACT</name>
<keyword evidence="11" id="KW-1185">Reference proteome</keyword>
<dbReference type="Proteomes" id="UP000027616">
    <property type="component" value="Chromosome I"/>
</dbReference>
<evidence type="ECO:0000313" key="10">
    <source>
        <dbReference type="EMBL" id="CDN31116.1"/>
    </source>
</evidence>
<dbReference type="InterPro" id="IPR010140">
    <property type="entry name" value="Histidinol_P_phosphatase_HisJ"/>
</dbReference>
<evidence type="ECO:0000256" key="3">
    <source>
        <dbReference type="ARBA" id="ARBA00013085"/>
    </source>
</evidence>
<dbReference type="InterPro" id="IPR004013">
    <property type="entry name" value="PHP_dom"/>
</dbReference>
<dbReference type="KEGG" id="rbc:BN938_1018"/>
<comment type="pathway">
    <text evidence="1 8">Amino-acid biosynthesis; L-histidine biosynthesis; L-histidine from 5-phospho-alpha-D-ribose 1-diphosphate: step 8/9.</text>
</comment>
<organism evidence="10 11">
    <name type="scientific">Mucinivorans hirudinis</name>
    <dbReference type="NCBI Taxonomy" id="1433126"/>
    <lineage>
        <taxon>Bacteria</taxon>
        <taxon>Pseudomonadati</taxon>
        <taxon>Bacteroidota</taxon>
        <taxon>Bacteroidia</taxon>
        <taxon>Bacteroidales</taxon>
        <taxon>Rikenellaceae</taxon>
        <taxon>Mucinivorans</taxon>
    </lineage>
</organism>
<dbReference type="STRING" id="1433126.BN938_1018"/>
<comment type="similarity">
    <text evidence="2 8">Belongs to the PHP hydrolase family. HisK subfamily.</text>
</comment>
<keyword evidence="5 8" id="KW-0378">Hydrolase</keyword>
<protein>
    <recommendedName>
        <fullName evidence="3 8">Histidinol-phosphatase</fullName>
        <shortName evidence="8">HolPase</shortName>
        <ecNumber evidence="3 8">3.1.3.15</ecNumber>
    </recommendedName>
</protein>
<evidence type="ECO:0000256" key="5">
    <source>
        <dbReference type="ARBA" id="ARBA00022801"/>
    </source>
</evidence>
<comment type="catalytic activity">
    <reaction evidence="7 8">
        <text>L-histidinol phosphate + H2O = L-histidinol + phosphate</text>
        <dbReference type="Rhea" id="RHEA:14465"/>
        <dbReference type="ChEBI" id="CHEBI:15377"/>
        <dbReference type="ChEBI" id="CHEBI:43474"/>
        <dbReference type="ChEBI" id="CHEBI:57699"/>
        <dbReference type="ChEBI" id="CHEBI:57980"/>
        <dbReference type="EC" id="3.1.3.15"/>
    </reaction>
</comment>
<evidence type="ECO:0000256" key="8">
    <source>
        <dbReference type="RuleBase" id="RU366003"/>
    </source>
</evidence>
<dbReference type="NCBIfam" id="TIGR01856">
    <property type="entry name" value="hisJ_fam"/>
    <property type="match status" value="1"/>
</dbReference>
<dbReference type="Pfam" id="PF02811">
    <property type="entry name" value="PHP"/>
    <property type="match status" value="1"/>
</dbReference>
<proteinExistence type="inferred from homology"/>
<dbReference type="InterPro" id="IPR016195">
    <property type="entry name" value="Pol/histidinol_Pase-like"/>
</dbReference>
<dbReference type="Gene3D" id="3.20.20.140">
    <property type="entry name" value="Metal-dependent hydrolases"/>
    <property type="match status" value="1"/>
</dbReference>
<dbReference type="PANTHER" id="PTHR21039">
    <property type="entry name" value="HISTIDINOL PHOSPHATASE-RELATED"/>
    <property type="match status" value="1"/>
</dbReference>
<evidence type="ECO:0000259" key="9">
    <source>
        <dbReference type="Pfam" id="PF02811"/>
    </source>
</evidence>
<dbReference type="CDD" id="cd12110">
    <property type="entry name" value="PHP_HisPPase_Hisj_like"/>
    <property type="match status" value="1"/>
</dbReference>
<keyword evidence="4 8" id="KW-0028">Amino-acid biosynthesis</keyword>
<dbReference type="eggNOG" id="COG1387">
    <property type="taxonomic scope" value="Bacteria"/>
</dbReference>
<dbReference type="SUPFAM" id="SSF89550">
    <property type="entry name" value="PHP domain-like"/>
    <property type="match status" value="1"/>
</dbReference>
<keyword evidence="6 8" id="KW-0368">Histidine biosynthesis</keyword>
<dbReference type="PANTHER" id="PTHR21039:SF0">
    <property type="entry name" value="HISTIDINOL-PHOSPHATASE"/>
    <property type="match status" value="1"/>
</dbReference>
<evidence type="ECO:0000313" key="11">
    <source>
        <dbReference type="Proteomes" id="UP000027616"/>
    </source>
</evidence>
<dbReference type="GO" id="GO:0004401">
    <property type="term" value="F:histidinol-phosphatase activity"/>
    <property type="evidence" value="ECO:0007669"/>
    <property type="project" value="UniProtKB-UniRule"/>
</dbReference>
<reference evidence="10 11" key="1">
    <citation type="journal article" date="2015" name="Genome Announc.">
        <title>Complete Genome Sequence of the Novel Leech Symbiont Mucinivorans hirudinis M3T.</title>
        <authorList>
            <person name="Nelson M.C."/>
            <person name="Bomar L."/>
            <person name="Graf J."/>
        </authorList>
    </citation>
    <scope>NUCLEOTIDE SEQUENCE [LARGE SCALE GENOMIC DNA]</scope>
    <source>
        <strain evidence="11">M3</strain>
    </source>
</reference>